<evidence type="ECO:0000313" key="2">
    <source>
        <dbReference type="EMBL" id="PYE54926.1"/>
    </source>
</evidence>
<dbReference type="RefSeq" id="WP_110886035.1">
    <property type="nucleotide sequence ID" value="NZ_QJSX01000004.1"/>
</dbReference>
<comment type="caution">
    <text evidence="2">The sequence shown here is derived from an EMBL/GenBank/DDBJ whole genome shotgun (WGS) entry which is preliminary data.</text>
</comment>
<dbReference type="EMBL" id="QJSX01000004">
    <property type="protein sequence ID" value="PYE54926.1"/>
    <property type="molecule type" value="Genomic_DNA"/>
</dbReference>
<protein>
    <submittedName>
        <fullName evidence="2">Uncharacterized protein</fullName>
    </submittedName>
</protein>
<dbReference type="OrthoDB" id="74090at2"/>
<keyword evidence="3" id="KW-1185">Reference proteome</keyword>
<dbReference type="AlphaFoldDB" id="A0A318S7N8"/>
<name>A0A318S7N8_9DEIO</name>
<feature type="signal peptide" evidence="1">
    <location>
        <begin position="1"/>
        <end position="17"/>
    </location>
</feature>
<organism evidence="2 3">
    <name type="scientific">Deinococcus yavapaiensis KR-236</name>
    <dbReference type="NCBI Taxonomy" id="694435"/>
    <lineage>
        <taxon>Bacteria</taxon>
        <taxon>Thermotogati</taxon>
        <taxon>Deinococcota</taxon>
        <taxon>Deinococci</taxon>
        <taxon>Deinococcales</taxon>
        <taxon>Deinococcaceae</taxon>
        <taxon>Deinococcus</taxon>
    </lineage>
</organism>
<evidence type="ECO:0000256" key="1">
    <source>
        <dbReference type="SAM" id="SignalP"/>
    </source>
</evidence>
<feature type="chain" id="PRO_5016248526" evidence="1">
    <location>
        <begin position="18"/>
        <end position="186"/>
    </location>
</feature>
<keyword evidence="1" id="KW-0732">Signal</keyword>
<proteinExistence type="predicted"/>
<sequence length="186" mass="19377">MKRALLLMLAMTSSAHALMLSGSIEDDLPGNARVGAWLVSNAGLPLSEVASAAVQNGAFRLALPEDAPSGRARWSLTGDSVTWPGVAGNVTATSGVETGELRLFVYADANSSGRREENERLLEASVTAGKASVAFVYVNRESAVSGPRGLNVTLPAGWSALVVELGRTLKTSVLSDAATIRLNVVR</sequence>
<reference evidence="2 3" key="1">
    <citation type="submission" date="2018-06" db="EMBL/GenBank/DDBJ databases">
        <title>Genomic Encyclopedia of Type Strains, Phase IV (KMG-IV): sequencing the most valuable type-strain genomes for metagenomic binning, comparative biology and taxonomic classification.</title>
        <authorList>
            <person name="Goeker M."/>
        </authorList>
    </citation>
    <scope>NUCLEOTIDE SEQUENCE [LARGE SCALE GENOMIC DNA]</scope>
    <source>
        <strain evidence="2 3">DSM 18048</strain>
    </source>
</reference>
<gene>
    <name evidence="2" type="ORF">DES52_104199</name>
</gene>
<dbReference type="Proteomes" id="UP000248326">
    <property type="component" value="Unassembled WGS sequence"/>
</dbReference>
<accession>A0A318S7N8</accession>
<evidence type="ECO:0000313" key="3">
    <source>
        <dbReference type="Proteomes" id="UP000248326"/>
    </source>
</evidence>